<feature type="non-terminal residue" evidence="2">
    <location>
        <position position="1"/>
    </location>
</feature>
<feature type="domain" description="RNase H type-1" evidence="1">
    <location>
        <begin position="1"/>
        <end position="97"/>
    </location>
</feature>
<dbReference type="Proteomes" id="UP000053825">
    <property type="component" value="Unassembled WGS sequence"/>
</dbReference>
<dbReference type="OrthoDB" id="7617354at2759"/>
<accession>A0A0L7RE44</accession>
<evidence type="ECO:0000259" key="1">
    <source>
        <dbReference type="PROSITE" id="PS50879"/>
    </source>
</evidence>
<dbReference type="GO" id="GO:0004523">
    <property type="term" value="F:RNA-DNA hybrid ribonuclease activity"/>
    <property type="evidence" value="ECO:0007669"/>
    <property type="project" value="InterPro"/>
</dbReference>
<dbReference type="CDD" id="cd09276">
    <property type="entry name" value="Rnase_HI_RT_non_LTR"/>
    <property type="match status" value="1"/>
</dbReference>
<reference evidence="2 3" key="1">
    <citation type="submission" date="2015-07" db="EMBL/GenBank/DDBJ databases">
        <title>The genome of Habropoda laboriosa.</title>
        <authorList>
            <person name="Pan H."/>
            <person name="Kapheim K."/>
        </authorList>
    </citation>
    <scope>NUCLEOTIDE SEQUENCE [LARGE SCALE GENOMIC DNA]</scope>
    <source>
        <strain evidence="2">0110345459</strain>
    </source>
</reference>
<keyword evidence="3" id="KW-1185">Reference proteome</keyword>
<dbReference type="AlphaFoldDB" id="A0A0L7RE44"/>
<gene>
    <name evidence="2" type="ORF">WH47_05910</name>
</gene>
<proteinExistence type="predicted"/>
<evidence type="ECO:0000313" key="3">
    <source>
        <dbReference type="Proteomes" id="UP000053825"/>
    </source>
</evidence>
<dbReference type="Gene3D" id="3.30.420.10">
    <property type="entry name" value="Ribonuclease H-like superfamily/Ribonuclease H"/>
    <property type="match status" value="1"/>
</dbReference>
<protein>
    <recommendedName>
        <fullName evidence="1">RNase H type-1 domain-containing protein</fullName>
    </recommendedName>
</protein>
<dbReference type="SUPFAM" id="SSF53098">
    <property type="entry name" value="Ribonuclease H-like"/>
    <property type="match status" value="1"/>
</dbReference>
<evidence type="ECO:0000313" key="2">
    <source>
        <dbReference type="EMBL" id="KOC69247.1"/>
    </source>
</evidence>
<organism evidence="2 3">
    <name type="scientific">Habropoda laboriosa</name>
    <dbReference type="NCBI Taxonomy" id="597456"/>
    <lineage>
        <taxon>Eukaryota</taxon>
        <taxon>Metazoa</taxon>
        <taxon>Ecdysozoa</taxon>
        <taxon>Arthropoda</taxon>
        <taxon>Hexapoda</taxon>
        <taxon>Insecta</taxon>
        <taxon>Pterygota</taxon>
        <taxon>Neoptera</taxon>
        <taxon>Endopterygota</taxon>
        <taxon>Hymenoptera</taxon>
        <taxon>Apocrita</taxon>
        <taxon>Aculeata</taxon>
        <taxon>Apoidea</taxon>
        <taxon>Anthophila</taxon>
        <taxon>Apidae</taxon>
        <taxon>Habropoda</taxon>
    </lineage>
</organism>
<dbReference type="STRING" id="597456.A0A0L7RE44"/>
<dbReference type="InterPro" id="IPR012337">
    <property type="entry name" value="RNaseH-like_sf"/>
</dbReference>
<dbReference type="Pfam" id="PF00075">
    <property type="entry name" value="RNase_H"/>
    <property type="match status" value="1"/>
</dbReference>
<dbReference type="InterPro" id="IPR036397">
    <property type="entry name" value="RNaseH_sf"/>
</dbReference>
<name>A0A0L7RE44_9HYME</name>
<dbReference type="PROSITE" id="PS50879">
    <property type="entry name" value="RNASE_H_1"/>
    <property type="match status" value="1"/>
</dbReference>
<sequence>RLPEAFTVFSSEAFAILQALKYIEKKTHNKFIIFADSKSVVTALQNLETRHTIIRNIIELNAILNCGEKEILYSWIPSHANIKGNEKADSAAKLVSTSTSESNDVPIFYQDLQNYLTKATIESWNEEWKNSRPTKLHTIRNSINDANPAWLLNRKDQVKLTRIRIGHTNWSHSHLITKKEPNNCDICGIQNSTDHILITCPKYNMKRIQHNLPNSLTMLQKEDSSKKTINFLKDIGLYQLL</sequence>
<dbReference type="InterPro" id="IPR002156">
    <property type="entry name" value="RNaseH_domain"/>
</dbReference>
<dbReference type="EMBL" id="KQ414609">
    <property type="protein sequence ID" value="KOC69247.1"/>
    <property type="molecule type" value="Genomic_DNA"/>
</dbReference>
<dbReference type="GO" id="GO:0003676">
    <property type="term" value="F:nucleic acid binding"/>
    <property type="evidence" value="ECO:0007669"/>
    <property type="project" value="InterPro"/>
</dbReference>